<dbReference type="InterPro" id="IPR000719">
    <property type="entry name" value="Prot_kinase_dom"/>
</dbReference>
<organism evidence="8 9">
    <name type="scientific">Haliangium ochraceum (strain DSM 14365 / JCM 11303 / SMP-2)</name>
    <dbReference type="NCBI Taxonomy" id="502025"/>
    <lineage>
        <taxon>Bacteria</taxon>
        <taxon>Pseudomonadati</taxon>
        <taxon>Myxococcota</taxon>
        <taxon>Polyangia</taxon>
        <taxon>Haliangiales</taxon>
        <taxon>Kofleriaceae</taxon>
        <taxon>Haliangium</taxon>
    </lineage>
</organism>
<evidence type="ECO:0000259" key="7">
    <source>
        <dbReference type="PROSITE" id="PS50011"/>
    </source>
</evidence>
<evidence type="ECO:0000256" key="3">
    <source>
        <dbReference type="ARBA" id="ARBA00022741"/>
    </source>
</evidence>
<keyword evidence="2" id="KW-0808">Transferase</keyword>
<dbReference type="AlphaFoldDB" id="D0LLT5"/>
<dbReference type="SMART" id="SM00219">
    <property type="entry name" value="TyrKc"/>
    <property type="match status" value="1"/>
</dbReference>
<evidence type="ECO:0000313" key="9">
    <source>
        <dbReference type="Proteomes" id="UP000001880"/>
    </source>
</evidence>
<dbReference type="Gene3D" id="3.30.200.20">
    <property type="entry name" value="Phosphorylase Kinase, domain 1"/>
    <property type="match status" value="1"/>
</dbReference>
<keyword evidence="4 8" id="KW-0418">Kinase</keyword>
<dbReference type="RefSeq" id="WP_012827721.1">
    <property type="nucleotide sequence ID" value="NC_013440.1"/>
</dbReference>
<dbReference type="Proteomes" id="UP000001880">
    <property type="component" value="Chromosome"/>
</dbReference>
<dbReference type="InterPro" id="IPR011009">
    <property type="entry name" value="Kinase-like_dom_sf"/>
</dbReference>
<sequence>MSFSPSSQSLTTSLARYARSQASYDSPTHLAFGGMAEIFLAWQRGANGFRRQVVLKRILPQFAQDKTFLDMFLNEARIVLQLSHRNIVRCYDLLEVPDGPVLVMEYVQGATLREVMGALRRRGERLPYGVAVRIVSAICAALEHAFHDPGPDLLPRRIIHRDVAPNNVLLSMDGAIKLSDFGIAKAVQSDDDARTAILKGTCAYMAPEQVQGEPMSHRTDVFSVGVLLYELTTGKRVFRRDTEMATMQAILHGEVPPPESAVPDYPPALKAIVERAMAQAPDDRYQQASELQRELEACAEAEGWGAERGGLEALMHELFPERAAIAEPTPAPPPVTNKATERITSIVSLPDTHSTSHSRQPTSSRIGHWELLALLACVASALFWVIATL</sequence>
<gene>
    <name evidence="8" type="ordered locus">Hoch_2579</name>
</gene>
<evidence type="ECO:0000256" key="4">
    <source>
        <dbReference type="ARBA" id="ARBA00022777"/>
    </source>
</evidence>
<dbReference type="eggNOG" id="COG0515">
    <property type="taxonomic scope" value="Bacteria"/>
</dbReference>
<keyword evidence="6" id="KW-1133">Transmembrane helix</keyword>
<accession>D0LLT5</accession>
<keyword evidence="6" id="KW-0472">Membrane</keyword>
<evidence type="ECO:0000313" key="8">
    <source>
        <dbReference type="EMBL" id="ACY15113.1"/>
    </source>
</evidence>
<name>D0LLT5_HALO1</name>
<dbReference type="STRING" id="502025.Hoch_2579"/>
<dbReference type="CDD" id="cd14014">
    <property type="entry name" value="STKc_PknB_like"/>
    <property type="match status" value="1"/>
</dbReference>
<dbReference type="InterPro" id="IPR008266">
    <property type="entry name" value="Tyr_kinase_AS"/>
</dbReference>
<keyword evidence="8" id="KW-0723">Serine/threonine-protein kinase</keyword>
<feature type="transmembrane region" description="Helical" evidence="6">
    <location>
        <begin position="366"/>
        <end position="387"/>
    </location>
</feature>
<dbReference type="HOGENOM" id="CLU_000288_63_44_7"/>
<proteinExistence type="predicted"/>
<evidence type="ECO:0000256" key="2">
    <source>
        <dbReference type="ARBA" id="ARBA00022679"/>
    </source>
</evidence>
<feature type="domain" description="Protein kinase" evidence="7">
    <location>
        <begin position="24"/>
        <end position="319"/>
    </location>
</feature>
<dbReference type="GO" id="GO:0004674">
    <property type="term" value="F:protein serine/threonine kinase activity"/>
    <property type="evidence" value="ECO:0007669"/>
    <property type="project" value="UniProtKB-KW"/>
</dbReference>
<evidence type="ECO:0000256" key="6">
    <source>
        <dbReference type="SAM" id="Phobius"/>
    </source>
</evidence>
<dbReference type="Gene3D" id="1.10.510.10">
    <property type="entry name" value="Transferase(Phosphotransferase) domain 1"/>
    <property type="match status" value="1"/>
</dbReference>
<protein>
    <recommendedName>
        <fullName evidence="1">non-specific serine/threonine protein kinase</fullName>
        <ecNumber evidence="1">2.7.11.1</ecNumber>
    </recommendedName>
</protein>
<keyword evidence="9" id="KW-1185">Reference proteome</keyword>
<keyword evidence="5" id="KW-0067">ATP-binding</keyword>
<keyword evidence="3" id="KW-0547">Nucleotide-binding</keyword>
<evidence type="ECO:0000256" key="5">
    <source>
        <dbReference type="ARBA" id="ARBA00022840"/>
    </source>
</evidence>
<keyword evidence="6" id="KW-0812">Transmembrane</keyword>
<dbReference type="GO" id="GO:0004713">
    <property type="term" value="F:protein tyrosine kinase activity"/>
    <property type="evidence" value="ECO:0007669"/>
    <property type="project" value="InterPro"/>
</dbReference>
<dbReference type="Pfam" id="PF00069">
    <property type="entry name" value="Pkinase"/>
    <property type="match status" value="1"/>
</dbReference>
<dbReference type="PROSITE" id="PS00109">
    <property type="entry name" value="PROTEIN_KINASE_TYR"/>
    <property type="match status" value="1"/>
</dbReference>
<dbReference type="PROSITE" id="PS50011">
    <property type="entry name" value="PROTEIN_KINASE_DOM"/>
    <property type="match status" value="1"/>
</dbReference>
<dbReference type="KEGG" id="hoh:Hoch_2579"/>
<dbReference type="GO" id="GO:0005524">
    <property type="term" value="F:ATP binding"/>
    <property type="evidence" value="ECO:0007669"/>
    <property type="project" value="UniProtKB-KW"/>
</dbReference>
<dbReference type="InterPro" id="IPR050660">
    <property type="entry name" value="NEK_Ser/Thr_kinase"/>
</dbReference>
<evidence type="ECO:0000256" key="1">
    <source>
        <dbReference type="ARBA" id="ARBA00012513"/>
    </source>
</evidence>
<dbReference type="EC" id="2.7.11.1" evidence="1"/>
<dbReference type="EMBL" id="CP001804">
    <property type="protein sequence ID" value="ACY15113.1"/>
    <property type="molecule type" value="Genomic_DNA"/>
</dbReference>
<dbReference type="PANTHER" id="PTHR43671">
    <property type="entry name" value="SERINE/THREONINE-PROTEIN KINASE NEK"/>
    <property type="match status" value="1"/>
</dbReference>
<dbReference type="InterPro" id="IPR020635">
    <property type="entry name" value="Tyr_kinase_cat_dom"/>
</dbReference>
<dbReference type="PANTHER" id="PTHR43671:SF13">
    <property type="entry name" value="SERINE_THREONINE-PROTEIN KINASE NEK2"/>
    <property type="match status" value="1"/>
</dbReference>
<dbReference type="SUPFAM" id="SSF56112">
    <property type="entry name" value="Protein kinase-like (PK-like)"/>
    <property type="match status" value="1"/>
</dbReference>
<reference evidence="8 9" key="1">
    <citation type="journal article" date="2010" name="Stand. Genomic Sci.">
        <title>Complete genome sequence of Haliangium ochraceum type strain (SMP-2).</title>
        <authorList>
            <consortium name="US DOE Joint Genome Institute (JGI-PGF)"/>
            <person name="Ivanova N."/>
            <person name="Daum C."/>
            <person name="Lang E."/>
            <person name="Abt B."/>
            <person name="Kopitz M."/>
            <person name="Saunders E."/>
            <person name="Lapidus A."/>
            <person name="Lucas S."/>
            <person name="Glavina Del Rio T."/>
            <person name="Nolan M."/>
            <person name="Tice H."/>
            <person name="Copeland A."/>
            <person name="Cheng J.F."/>
            <person name="Chen F."/>
            <person name="Bruce D."/>
            <person name="Goodwin L."/>
            <person name="Pitluck S."/>
            <person name="Mavromatis K."/>
            <person name="Pati A."/>
            <person name="Mikhailova N."/>
            <person name="Chen A."/>
            <person name="Palaniappan K."/>
            <person name="Land M."/>
            <person name="Hauser L."/>
            <person name="Chang Y.J."/>
            <person name="Jeffries C.D."/>
            <person name="Detter J.C."/>
            <person name="Brettin T."/>
            <person name="Rohde M."/>
            <person name="Goker M."/>
            <person name="Bristow J."/>
            <person name="Markowitz V."/>
            <person name="Eisen J.A."/>
            <person name="Hugenholtz P."/>
            <person name="Kyrpides N.C."/>
            <person name="Klenk H.P."/>
        </authorList>
    </citation>
    <scope>NUCLEOTIDE SEQUENCE [LARGE SCALE GENOMIC DNA]</scope>
    <source>
        <strain evidence="9">DSM 14365 / CIP 107738 / JCM 11303 / AJ 13395 / SMP-2</strain>
    </source>
</reference>